<dbReference type="SMART" id="SM00734">
    <property type="entry name" value="ZnF_Rad18"/>
    <property type="match status" value="1"/>
</dbReference>
<evidence type="ECO:0000256" key="21">
    <source>
        <dbReference type="SAM" id="MobiDB-lite"/>
    </source>
</evidence>
<evidence type="ECO:0000256" key="9">
    <source>
        <dbReference type="ARBA" id="ARBA00022763"/>
    </source>
</evidence>
<evidence type="ECO:0000256" key="4">
    <source>
        <dbReference type="ARBA" id="ARBA00009506"/>
    </source>
</evidence>
<keyword evidence="26" id="KW-1185">Reference proteome</keyword>
<feature type="region of interest" description="Disordered" evidence="21">
    <location>
        <begin position="426"/>
        <end position="460"/>
    </location>
</feature>
<dbReference type="PANTHER" id="PTHR14134">
    <property type="entry name" value="E3 UBIQUITIN-PROTEIN LIGASE RAD18"/>
    <property type="match status" value="1"/>
</dbReference>
<dbReference type="InterPro" id="IPR006642">
    <property type="entry name" value="Rad18_UBZ4"/>
</dbReference>
<feature type="region of interest" description="Disordered" evidence="21">
    <location>
        <begin position="204"/>
        <end position="253"/>
    </location>
</feature>
<keyword evidence="11" id="KW-0833">Ubl conjugation pathway</keyword>
<evidence type="ECO:0000256" key="8">
    <source>
        <dbReference type="ARBA" id="ARBA00022723"/>
    </source>
</evidence>
<evidence type="ECO:0000256" key="12">
    <source>
        <dbReference type="ARBA" id="ARBA00022833"/>
    </source>
</evidence>
<keyword evidence="8" id="KW-0479">Metal-binding</keyword>
<evidence type="ECO:0000256" key="16">
    <source>
        <dbReference type="ARBA" id="ARBA00031783"/>
    </source>
</evidence>
<feature type="region of interest" description="Disordered" evidence="21">
    <location>
        <begin position="117"/>
        <end position="179"/>
    </location>
</feature>
<feature type="compositionally biased region" description="Basic and acidic residues" evidence="21">
    <location>
        <begin position="315"/>
        <end position="325"/>
    </location>
</feature>
<dbReference type="NCBIfam" id="TIGR00599">
    <property type="entry name" value="rad18"/>
    <property type="match status" value="1"/>
</dbReference>
<dbReference type="Gene3D" id="3.30.40.10">
    <property type="entry name" value="Zinc/RING finger domain, C3HC4 (zinc finger)"/>
    <property type="match status" value="1"/>
</dbReference>
<comment type="pathway">
    <text evidence="3">Protein modification; protein ubiquitination.</text>
</comment>
<comment type="catalytic activity">
    <reaction evidence="1">
        <text>S-ubiquitinyl-[E2 ubiquitin-conjugating enzyme]-L-cysteine + [acceptor protein]-L-lysine = [E2 ubiquitin-conjugating enzyme]-L-cysteine + N(6)-ubiquitinyl-[acceptor protein]-L-lysine.</text>
        <dbReference type="EC" id="2.3.2.27"/>
    </reaction>
</comment>
<feature type="region of interest" description="Disordered" evidence="21">
    <location>
        <begin position="315"/>
        <end position="386"/>
    </location>
</feature>
<sequence length="646" mass="72419">MPSLSEKRIEELVKDVPDPSDFPENPQAPGLRDLDSSLRCPICAELFEAPVTLSCGHCFCSLCIRTSLGTKQECPSCRRTDVNEGHLRINPAMEEAVSAWQKSRPFILQLLKAEETRQNDALRPKKKRKLNDADPDTDIQCIPSSSRAGGSKQKMAKNSDGSATMSDTNEVMQSDPKPGDLVACPLCSKRVLFKNINSHIDKGCKDESQQRANTKTRWAGILGAQSNTTKTSKRKGKEPSSSDDEDLPLPKKSYGTLKDKAIKELLNEHGLPTTGDRNTLIARHQQWVILYNSNRDKSPQLRKNIDALRQELKQWESRQKGKNKVEISNTTAYQKQQKSEFDRLVAAAKPKKPGSSSSSSSPVPTQRRSVDPLPENDHDDTIILDSEEERTVKVTIANDGPVLFSPIFPALSMFPRHQPSPSIEVRVQQGEAGRQAAHQRSPKDNSIHSTSTYSTDKEGNYLLNPGSSSLRVVYNPTSNWDYCLDVVHTPIDLSLTLPHYRPRHQPSDARINMFVGTESSEPIKLKVCRNFARMKFYLEVHGSTADVVVWLPSDFRGRIQHSGRACFSSGFVNRIMQHVRFNDHRDDGFLEDCVVISTTGHITFRMWDVETCSPESTHKELLRRVFGCSKAAPETSGPNDWDFLLE</sequence>
<dbReference type="GO" id="GO:0005634">
    <property type="term" value="C:nucleus"/>
    <property type="evidence" value="ECO:0007669"/>
    <property type="project" value="UniProtKB-SubCell"/>
</dbReference>
<gene>
    <name evidence="25" type="ORF">D9758_001564</name>
</gene>
<feature type="compositionally biased region" description="Polar residues" evidence="21">
    <location>
        <begin position="326"/>
        <end position="336"/>
    </location>
</feature>
<evidence type="ECO:0000256" key="7">
    <source>
        <dbReference type="ARBA" id="ARBA00022679"/>
    </source>
</evidence>
<evidence type="ECO:0000256" key="19">
    <source>
        <dbReference type="PROSITE-ProRule" id="PRU00175"/>
    </source>
</evidence>
<name>A0A8H5GY40_9AGAR</name>
<dbReference type="GO" id="GO:0008270">
    <property type="term" value="F:zinc ion binding"/>
    <property type="evidence" value="ECO:0007669"/>
    <property type="project" value="UniProtKB-KW"/>
</dbReference>
<dbReference type="FunFam" id="3.30.40.10:FF:000172">
    <property type="entry name" value="E3 ubiquitin-protein ligase RAD18"/>
    <property type="match status" value="1"/>
</dbReference>
<dbReference type="Proteomes" id="UP000559256">
    <property type="component" value="Unassembled WGS sequence"/>
</dbReference>
<evidence type="ECO:0000256" key="20">
    <source>
        <dbReference type="PROSITE-ProRule" id="PRU01256"/>
    </source>
</evidence>
<keyword evidence="14 20" id="KW-0234">DNA repair</keyword>
<evidence type="ECO:0000256" key="5">
    <source>
        <dbReference type="ARBA" id="ARBA00012483"/>
    </source>
</evidence>
<dbReference type="SUPFAM" id="SSF57850">
    <property type="entry name" value="RING/U-box"/>
    <property type="match status" value="1"/>
</dbReference>
<keyword evidence="13" id="KW-0238">DNA-binding</keyword>
<dbReference type="OrthoDB" id="9049620at2759"/>
<feature type="compositionally biased region" description="Low complexity" evidence="21">
    <location>
        <begin position="353"/>
        <end position="362"/>
    </location>
</feature>
<dbReference type="GO" id="GO:0003697">
    <property type="term" value="F:single-stranded DNA binding"/>
    <property type="evidence" value="ECO:0007669"/>
    <property type="project" value="InterPro"/>
</dbReference>
<dbReference type="AlphaFoldDB" id="A0A8H5GY40"/>
<dbReference type="Pfam" id="PF02037">
    <property type="entry name" value="SAP"/>
    <property type="match status" value="1"/>
</dbReference>
<dbReference type="Pfam" id="PF13923">
    <property type="entry name" value="zf-C3HC4_2"/>
    <property type="match status" value="1"/>
</dbReference>
<dbReference type="SMART" id="SM00184">
    <property type="entry name" value="RING"/>
    <property type="match status" value="1"/>
</dbReference>
<dbReference type="PROSITE" id="PS51908">
    <property type="entry name" value="ZF_UBZ4"/>
    <property type="match status" value="1"/>
</dbReference>
<dbReference type="GO" id="GO:0006513">
    <property type="term" value="P:protein monoubiquitination"/>
    <property type="evidence" value="ECO:0007669"/>
    <property type="project" value="InterPro"/>
</dbReference>
<dbReference type="InterPro" id="IPR039577">
    <property type="entry name" value="Rad18"/>
</dbReference>
<evidence type="ECO:0000256" key="10">
    <source>
        <dbReference type="ARBA" id="ARBA00022771"/>
    </source>
</evidence>
<dbReference type="InterPro" id="IPR003034">
    <property type="entry name" value="SAP_dom"/>
</dbReference>
<reference evidence="25 26" key="1">
    <citation type="journal article" date="2020" name="ISME J.">
        <title>Uncovering the hidden diversity of litter-decomposition mechanisms in mushroom-forming fungi.</title>
        <authorList>
            <person name="Floudas D."/>
            <person name="Bentzer J."/>
            <person name="Ahren D."/>
            <person name="Johansson T."/>
            <person name="Persson P."/>
            <person name="Tunlid A."/>
        </authorList>
    </citation>
    <scope>NUCLEOTIDE SEQUENCE [LARGE SCALE GENOMIC DNA]</scope>
    <source>
        <strain evidence="25 26">CBS 291.85</strain>
    </source>
</reference>
<feature type="compositionally biased region" description="Polar residues" evidence="21">
    <location>
        <begin position="159"/>
        <end position="172"/>
    </location>
</feature>
<evidence type="ECO:0000256" key="18">
    <source>
        <dbReference type="ARBA" id="ARBA00082369"/>
    </source>
</evidence>
<dbReference type="PROSITE" id="PS50089">
    <property type="entry name" value="ZF_RING_2"/>
    <property type="match status" value="1"/>
</dbReference>
<evidence type="ECO:0000256" key="15">
    <source>
        <dbReference type="ARBA" id="ARBA00023242"/>
    </source>
</evidence>
<dbReference type="InterPro" id="IPR004580">
    <property type="entry name" value="Rad18_fungi"/>
</dbReference>
<evidence type="ECO:0000256" key="1">
    <source>
        <dbReference type="ARBA" id="ARBA00000900"/>
    </source>
</evidence>
<evidence type="ECO:0000313" key="26">
    <source>
        <dbReference type="Proteomes" id="UP000559256"/>
    </source>
</evidence>
<keyword evidence="9 20" id="KW-0227">DNA damage</keyword>
<evidence type="ECO:0000256" key="11">
    <source>
        <dbReference type="ARBA" id="ARBA00022786"/>
    </source>
</evidence>
<dbReference type="UniPathway" id="UPA00143"/>
<dbReference type="GO" id="GO:0006301">
    <property type="term" value="P:DNA damage tolerance"/>
    <property type="evidence" value="ECO:0007669"/>
    <property type="project" value="InterPro"/>
</dbReference>
<keyword evidence="10 19" id="KW-0863">Zinc-finger</keyword>
<evidence type="ECO:0000259" key="24">
    <source>
        <dbReference type="PROSITE" id="PS51908"/>
    </source>
</evidence>
<dbReference type="InterPro" id="IPR017907">
    <property type="entry name" value="Znf_RING_CS"/>
</dbReference>
<dbReference type="PROSITE" id="PS00518">
    <property type="entry name" value="ZF_RING_1"/>
    <property type="match status" value="1"/>
</dbReference>
<comment type="subcellular location">
    <subcellularLocation>
        <location evidence="2">Nucleus</location>
    </subcellularLocation>
</comment>
<evidence type="ECO:0000256" key="6">
    <source>
        <dbReference type="ARBA" id="ARBA00015551"/>
    </source>
</evidence>
<accession>A0A8H5GY40</accession>
<evidence type="ECO:0000259" key="23">
    <source>
        <dbReference type="PROSITE" id="PS50800"/>
    </source>
</evidence>
<comment type="caution">
    <text evidence="25">The sequence shown here is derived from an EMBL/GenBank/DDBJ whole genome shotgun (WGS) entry which is preliminary data.</text>
</comment>
<dbReference type="PANTHER" id="PTHR14134:SF2">
    <property type="entry name" value="E3 UBIQUITIN-PROTEIN LIGASE RAD18"/>
    <property type="match status" value="1"/>
</dbReference>
<dbReference type="GO" id="GO:0061630">
    <property type="term" value="F:ubiquitin protein ligase activity"/>
    <property type="evidence" value="ECO:0007669"/>
    <property type="project" value="UniProtKB-EC"/>
</dbReference>
<feature type="domain" description="UBZ4-type" evidence="24">
    <location>
        <begin position="181"/>
        <end position="209"/>
    </location>
</feature>
<evidence type="ECO:0000256" key="13">
    <source>
        <dbReference type="ARBA" id="ARBA00023125"/>
    </source>
</evidence>
<dbReference type="EMBL" id="JAACJM010000004">
    <property type="protein sequence ID" value="KAF5373090.1"/>
    <property type="molecule type" value="Genomic_DNA"/>
</dbReference>
<dbReference type="EC" id="2.3.2.27" evidence="5"/>
<dbReference type="PROSITE" id="PS50800">
    <property type="entry name" value="SAP"/>
    <property type="match status" value="1"/>
</dbReference>
<dbReference type="SMART" id="SM00513">
    <property type="entry name" value="SAP"/>
    <property type="match status" value="1"/>
</dbReference>
<evidence type="ECO:0000256" key="2">
    <source>
        <dbReference type="ARBA" id="ARBA00004123"/>
    </source>
</evidence>
<comment type="similarity">
    <text evidence="4">Belongs to the RAD18 family.</text>
</comment>
<evidence type="ECO:0000259" key="22">
    <source>
        <dbReference type="PROSITE" id="PS50089"/>
    </source>
</evidence>
<proteinExistence type="inferred from homology"/>
<keyword evidence="15" id="KW-0539">Nucleus</keyword>
<keyword evidence="7" id="KW-0808">Transferase</keyword>
<evidence type="ECO:0000313" key="25">
    <source>
        <dbReference type="EMBL" id="KAF5373090.1"/>
    </source>
</evidence>
<protein>
    <recommendedName>
        <fullName evidence="6">Postreplication repair E3 ubiquitin-protein ligase RAD18</fullName>
        <ecNumber evidence="5">2.3.2.27</ecNumber>
    </recommendedName>
    <alternativeName>
        <fullName evidence="17">Postreplication repair E3 ubiquitin-protein ligase rad18</fullName>
    </alternativeName>
    <alternativeName>
        <fullName evidence="16 18">RING-type E3 ubiquitin transferase RAD18</fullName>
    </alternativeName>
</protein>
<dbReference type="InterPro" id="IPR013083">
    <property type="entry name" value="Znf_RING/FYVE/PHD"/>
</dbReference>
<feature type="domain" description="RING-type" evidence="22">
    <location>
        <begin position="40"/>
        <end position="78"/>
    </location>
</feature>
<keyword evidence="12" id="KW-0862">Zinc</keyword>
<organism evidence="25 26">
    <name type="scientific">Tetrapyrgos nigripes</name>
    <dbReference type="NCBI Taxonomy" id="182062"/>
    <lineage>
        <taxon>Eukaryota</taxon>
        <taxon>Fungi</taxon>
        <taxon>Dikarya</taxon>
        <taxon>Basidiomycota</taxon>
        <taxon>Agaricomycotina</taxon>
        <taxon>Agaricomycetes</taxon>
        <taxon>Agaricomycetidae</taxon>
        <taxon>Agaricales</taxon>
        <taxon>Marasmiineae</taxon>
        <taxon>Marasmiaceae</taxon>
        <taxon>Tetrapyrgos</taxon>
    </lineage>
</organism>
<feature type="domain" description="SAP" evidence="23">
    <location>
        <begin position="254"/>
        <end position="288"/>
    </location>
</feature>
<evidence type="ECO:0000256" key="14">
    <source>
        <dbReference type="ARBA" id="ARBA00023204"/>
    </source>
</evidence>
<dbReference type="InterPro" id="IPR001841">
    <property type="entry name" value="Znf_RING"/>
</dbReference>
<dbReference type="GO" id="GO:0006281">
    <property type="term" value="P:DNA repair"/>
    <property type="evidence" value="ECO:0007669"/>
    <property type="project" value="UniProtKB-KW"/>
</dbReference>
<evidence type="ECO:0000256" key="17">
    <source>
        <dbReference type="ARBA" id="ARBA00074353"/>
    </source>
</evidence>
<evidence type="ECO:0000256" key="3">
    <source>
        <dbReference type="ARBA" id="ARBA00004906"/>
    </source>
</evidence>
<dbReference type="GO" id="GO:0097505">
    <property type="term" value="C:Rad6-Rad18 complex"/>
    <property type="evidence" value="ECO:0007669"/>
    <property type="project" value="TreeGrafter"/>
</dbReference>